<dbReference type="SUPFAM" id="SSF51658">
    <property type="entry name" value="Xylose isomerase-like"/>
    <property type="match status" value="1"/>
</dbReference>
<feature type="compositionally biased region" description="Basic residues" evidence="1">
    <location>
        <begin position="48"/>
        <end position="66"/>
    </location>
</feature>
<dbReference type="PANTHER" id="PTHR12110:SF41">
    <property type="entry name" value="INOSOSE DEHYDRATASE"/>
    <property type="match status" value="1"/>
</dbReference>
<dbReference type="PROSITE" id="PS51318">
    <property type="entry name" value="TAT"/>
    <property type="match status" value="1"/>
</dbReference>
<keyword evidence="3" id="KW-0413">Isomerase</keyword>
<reference evidence="3" key="1">
    <citation type="journal article" date="2014" name="Int. J. Syst. Evol. Microbiol.">
        <title>Complete genome sequence of Corynebacterium casei LMG S-19264T (=DSM 44701T), isolated from a smear-ripened cheese.</title>
        <authorList>
            <consortium name="US DOE Joint Genome Institute (JGI-PGF)"/>
            <person name="Walter F."/>
            <person name="Albersmeier A."/>
            <person name="Kalinowski J."/>
            <person name="Ruckert C."/>
        </authorList>
    </citation>
    <scope>NUCLEOTIDE SEQUENCE</scope>
    <source>
        <strain evidence="3">CGMCC 4.7312</strain>
    </source>
</reference>
<dbReference type="GO" id="GO:0016853">
    <property type="term" value="F:isomerase activity"/>
    <property type="evidence" value="ECO:0007669"/>
    <property type="project" value="UniProtKB-KW"/>
</dbReference>
<proteinExistence type="predicted"/>
<feature type="region of interest" description="Disordered" evidence="1">
    <location>
        <begin position="45"/>
        <end position="66"/>
    </location>
</feature>
<dbReference type="EMBL" id="BMNB01000041">
    <property type="protein sequence ID" value="GGM63822.1"/>
    <property type="molecule type" value="Genomic_DNA"/>
</dbReference>
<dbReference type="Pfam" id="PF01261">
    <property type="entry name" value="AP_endonuc_2"/>
    <property type="match status" value="1"/>
</dbReference>
<sequence length="326" mass="35969">MCYGYDGMAALRRSVADRRGLLRGSLAVAAGVGLASSGIGASAAVAGGHRHGHGHDHGHQHTGRRRVPPGLVSIQLWTVRDALNGEPGYDATLRHLARIGYPKVELALGYFGRSAAQLRRFLDGIGIKASSSHDGISDTPAALREKIKNAVTLGQKFMVVPYLYSENADDWKRWAEQMNTEAAAAARTGLRYGYHNHAHEFTIDLGRGQRPWDVLTRELDPKLVHLEIDIYWAVTGGIQSGDGVADPEGFTLDVIRRAPQRTLQYHVKDRHAADGDMADLGTGMIDFGRIFRKHSVLEYIVENDTPDVTPQRTAEVGYRYLHKLRY</sequence>
<name>A0A917U7F4_9ACTN</name>
<evidence type="ECO:0000313" key="3">
    <source>
        <dbReference type="EMBL" id="GGM63822.1"/>
    </source>
</evidence>
<dbReference type="AlphaFoldDB" id="A0A917U7F4"/>
<feature type="domain" description="Xylose isomerase-like TIM barrel" evidence="2">
    <location>
        <begin position="94"/>
        <end position="292"/>
    </location>
</feature>
<gene>
    <name evidence="3" type="ORF">GCM10011608_56430</name>
</gene>
<evidence type="ECO:0000259" key="2">
    <source>
        <dbReference type="Pfam" id="PF01261"/>
    </source>
</evidence>
<dbReference type="InterPro" id="IPR013022">
    <property type="entry name" value="Xyl_isomerase-like_TIM-brl"/>
</dbReference>
<comment type="caution">
    <text evidence="3">The sequence shown here is derived from an EMBL/GenBank/DDBJ whole genome shotgun (WGS) entry which is preliminary data.</text>
</comment>
<accession>A0A917U7F4</accession>
<protein>
    <submittedName>
        <fullName evidence="3">Sugar phosphate isomerase</fullName>
    </submittedName>
</protein>
<dbReference type="RefSeq" id="WP_189049734.1">
    <property type="nucleotide sequence ID" value="NZ_BMNB01000041.1"/>
</dbReference>
<evidence type="ECO:0000256" key="1">
    <source>
        <dbReference type="SAM" id="MobiDB-lite"/>
    </source>
</evidence>
<dbReference type="InterPro" id="IPR050312">
    <property type="entry name" value="IolE/XylAMocC-like"/>
</dbReference>
<dbReference type="Gene3D" id="3.20.20.150">
    <property type="entry name" value="Divalent-metal-dependent TIM barrel enzymes"/>
    <property type="match status" value="1"/>
</dbReference>
<dbReference type="InterPro" id="IPR006311">
    <property type="entry name" value="TAT_signal"/>
</dbReference>
<evidence type="ECO:0000313" key="4">
    <source>
        <dbReference type="Proteomes" id="UP000608890"/>
    </source>
</evidence>
<dbReference type="InterPro" id="IPR036237">
    <property type="entry name" value="Xyl_isomerase-like_sf"/>
</dbReference>
<dbReference type="Proteomes" id="UP000608890">
    <property type="component" value="Unassembled WGS sequence"/>
</dbReference>
<organism evidence="3 4">
    <name type="scientific">Micromonospora sonchi</name>
    <dbReference type="NCBI Taxonomy" id="1763543"/>
    <lineage>
        <taxon>Bacteria</taxon>
        <taxon>Bacillati</taxon>
        <taxon>Actinomycetota</taxon>
        <taxon>Actinomycetes</taxon>
        <taxon>Micromonosporales</taxon>
        <taxon>Micromonosporaceae</taxon>
        <taxon>Micromonospora</taxon>
    </lineage>
</organism>
<dbReference type="PANTHER" id="PTHR12110">
    <property type="entry name" value="HYDROXYPYRUVATE ISOMERASE"/>
    <property type="match status" value="1"/>
</dbReference>
<reference evidence="3" key="2">
    <citation type="submission" date="2020-09" db="EMBL/GenBank/DDBJ databases">
        <authorList>
            <person name="Sun Q."/>
            <person name="Zhou Y."/>
        </authorList>
    </citation>
    <scope>NUCLEOTIDE SEQUENCE</scope>
    <source>
        <strain evidence="3">CGMCC 4.7312</strain>
    </source>
</reference>
<keyword evidence="4" id="KW-1185">Reference proteome</keyword>